<dbReference type="RefSeq" id="WP_110398980.1">
    <property type="nucleotide sequence ID" value="NZ_QJJS01000001.1"/>
</dbReference>
<evidence type="ECO:0000313" key="1">
    <source>
        <dbReference type="EMBL" id="PXW99406.1"/>
    </source>
</evidence>
<dbReference type="EMBL" id="QJJS01000001">
    <property type="protein sequence ID" value="PXW99406.1"/>
    <property type="molecule type" value="Genomic_DNA"/>
</dbReference>
<gene>
    <name evidence="1" type="ORF">C7444_101236</name>
</gene>
<keyword evidence="2" id="KW-1185">Reference proteome</keyword>
<protein>
    <submittedName>
        <fullName evidence="1">Uncharacterized protein</fullName>
    </submittedName>
</protein>
<comment type="caution">
    <text evidence="1">The sequence shown here is derived from an EMBL/GenBank/DDBJ whole genome shotgun (WGS) entry which is preliminary data.</text>
</comment>
<name>A0A318H5R2_9BURK</name>
<reference evidence="1 2" key="1">
    <citation type="submission" date="2018-05" db="EMBL/GenBank/DDBJ databases">
        <title>Genomic Encyclopedia of Type Strains, Phase IV (KMG-IV): sequencing the most valuable type-strain genomes for metagenomic binning, comparative biology and taxonomic classification.</title>
        <authorList>
            <person name="Goeker M."/>
        </authorList>
    </citation>
    <scope>NUCLEOTIDE SEQUENCE [LARGE SCALE GENOMIC DNA]</scope>
    <source>
        <strain evidence="1 2">DSM 566</strain>
    </source>
</reference>
<accession>A0A318H5R2</accession>
<proteinExistence type="predicted"/>
<evidence type="ECO:0000313" key="2">
    <source>
        <dbReference type="Proteomes" id="UP000247811"/>
    </source>
</evidence>
<dbReference type="Proteomes" id="UP000247811">
    <property type="component" value="Unassembled WGS sequence"/>
</dbReference>
<dbReference type="OrthoDB" id="8907786at2"/>
<dbReference type="AlphaFoldDB" id="A0A318H5R2"/>
<sequence>MSTAKTLRPSARMQNLISLAQLFERLDRDPTGAGIDQYRLLMQRLGKALETAEPGPVLQVVLDTHPATAELYENLHYAHAGLCRSPLEDSLRSEHAALQAIAQARAPLRPADTR</sequence>
<organism evidence="1 2">
    <name type="scientific">Sphaerotilus hippei</name>
    <dbReference type="NCBI Taxonomy" id="744406"/>
    <lineage>
        <taxon>Bacteria</taxon>
        <taxon>Pseudomonadati</taxon>
        <taxon>Pseudomonadota</taxon>
        <taxon>Betaproteobacteria</taxon>
        <taxon>Burkholderiales</taxon>
        <taxon>Sphaerotilaceae</taxon>
        <taxon>Sphaerotilus</taxon>
    </lineage>
</organism>